<proteinExistence type="inferred from homology"/>
<dbReference type="AlphaFoldDB" id="A0A1A5YRB6"/>
<sequence length="402" mass="44488">MRKACLLLPALLVAASLLLSGCWDREELNDLGIMMGLGVDKAGDQIKVTAQVAIPSALGSNTGKNAGTPVTLFHATGPTLFEAIQKLTLSNPRNIFMSHIRVLVFSEKFARDVGIGDILEALMRDPGVRPDYYVMIARNTSAETILSTLTSLERIPAEKLYSALEVSSKTWAPTTTVTADRLLEDMLSDGISPVVTGVELRGNKKEAASDKNVATSDPPAKLYYTGLGVFKKDKLIGWLNEAESKGYNYIRDNVKSTVGHIGCDDNGKIALKTLRVNTKIKASFNKKSEPEIDLTIQAVGIIASVECKTKIADPDIIKELEEKAEQAFVKLLESTVKTVVKKYKVDIFGFGQEIDRTNHKWWLAHRDNWDNDLTRLKVNYHIKYMIKRVGSLDDSFQLDIKE</sequence>
<evidence type="ECO:0000313" key="11">
    <source>
        <dbReference type="EMBL" id="OBR67950.1"/>
    </source>
</evidence>
<dbReference type="Pfam" id="PF05504">
    <property type="entry name" value="Spore_GerAC"/>
    <property type="match status" value="1"/>
</dbReference>
<dbReference type="RefSeq" id="WP_068679872.1">
    <property type="nucleotide sequence ID" value="NZ_LYPA01000030.1"/>
</dbReference>
<feature type="domain" description="Spore germination protein N-terminal" evidence="10">
    <location>
        <begin position="24"/>
        <end position="199"/>
    </location>
</feature>
<feature type="signal peptide" evidence="8">
    <location>
        <begin position="1"/>
        <end position="25"/>
    </location>
</feature>
<evidence type="ECO:0000256" key="5">
    <source>
        <dbReference type="ARBA" id="ARBA00023136"/>
    </source>
</evidence>
<evidence type="ECO:0000256" key="1">
    <source>
        <dbReference type="ARBA" id="ARBA00004635"/>
    </source>
</evidence>
<keyword evidence="3" id="KW-0309">Germination</keyword>
<dbReference type="PANTHER" id="PTHR35789:SF1">
    <property type="entry name" value="SPORE GERMINATION PROTEIN B3"/>
    <property type="match status" value="1"/>
</dbReference>
<dbReference type="OrthoDB" id="9816067at2"/>
<evidence type="ECO:0000259" key="10">
    <source>
        <dbReference type="Pfam" id="PF25198"/>
    </source>
</evidence>
<evidence type="ECO:0000256" key="2">
    <source>
        <dbReference type="ARBA" id="ARBA00007886"/>
    </source>
</evidence>
<dbReference type="STRING" id="1844972.A7K91_18630"/>
<comment type="subcellular location">
    <subcellularLocation>
        <location evidence="1">Membrane</location>
        <topology evidence="1">Lipid-anchor</topology>
    </subcellularLocation>
</comment>
<keyword evidence="4 8" id="KW-0732">Signal</keyword>
<keyword evidence="6" id="KW-0564">Palmitate</keyword>
<dbReference type="Gene3D" id="6.20.190.10">
    <property type="entry name" value="Nutrient germinant receptor protein C, domain 1"/>
    <property type="match status" value="1"/>
</dbReference>
<keyword evidence="5" id="KW-0472">Membrane</keyword>
<accession>A0A1A5YRB6</accession>
<dbReference type="Pfam" id="PF25198">
    <property type="entry name" value="Spore_GerAC_N"/>
    <property type="match status" value="1"/>
</dbReference>
<dbReference type="GO" id="GO:0009847">
    <property type="term" value="P:spore germination"/>
    <property type="evidence" value="ECO:0007669"/>
    <property type="project" value="InterPro"/>
</dbReference>
<evidence type="ECO:0000256" key="8">
    <source>
        <dbReference type="SAM" id="SignalP"/>
    </source>
</evidence>
<evidence type="ECO:0000256" key="7">
    <source>
        <dbReference type="ARBA" id="ARBA00023288"/>
    </source>
</evidence>
<dbReference type="PANTHER" id="PTHR35789">
    <property type="entry name" value="SPORE GERMINATION PROTEIN B3"/>
    <property type="match status" value="1"/>
</dbReference>
<gene>
    <name evidence="11" type="ORF">A7K91_18630</name>
</gene>
<dbReference type="GO" id="GO:0016020">
    <property type="term" value="C:membrane"/>
    <property type="evidence" value="ECO:0007669"/>
    <property type="project" value="UniProtKB-SubCell"/>
</dbReference>
<dbReference type="InterPro" id="IPR038501">
    <property type="entry name" value="Spore_GerAC_C_sf"/>
</dbReference>
<evidence type="ECO:0000259" key="9">
    <source>
        <dbReference type="Pfam" id="PF05504"/>
    </source>
</evidence>
<comment type="caution">
    <text evidence="11">The sequence shown here is derived from an EMBL/GenBank/DDBJ whole genome shotgun (WGS) entry which is preliminary data.</text>
</comment>
<dbReference type="NCBIfam" id="TIGR02887">
    <property type="entry name" value="spore_ger_x_C"/>
    <property type="match status" value="1"/>
</dbReference>
<evidence type="ECO:0000256" key="4">
    <source>
        <dbReference type="ARBA" id="ARBA00022729"/>
    </source>
</evidence>
<name>A0A1A5YRB6_9BACL</name>
<feature type="domain" description="Spore germination GerAC-like C-terminal" evidence="9">
    <location>
        <begin position="225"/>
        <end position="390"/>
    </location>
</feature>
<evidence type="ECO:0000313" key="12">
    <source>
        <dbReference type="Proteomes" id="UP000092024"/>
    </source>
</evidence>
<dbReference type="Proteomes" id="UP000092024">
    <property type="component" value="Unassembled WGS sequence"/>
</dbReference>
<reference evidence="11 12" key="1">
    <citation type="submission" date="2016-05" db="EMBL/GenBank/DDBJ databases">
        <title>Paenibacillus oryzae. sp. nov., isolated from the rice root.</title>
        <authorList>
            <person name="Zhang J."/>
            <person name="Zhang X."/>
        </authorList>
    </citation>
    <scope>NUCLEOTIDE SEQUENCE [LARGE SCALE GENOMIC DNA]</scope>
    <source>
        <strain evidence="11 12">1DrF-4</strain>
    </source>
</reference>
<comment type="similarity">
    <text evidence="2">Belongs to the GerABKC lipoprotein family.</text>
</comment>
<dbReference type="EMBL" id="LYPA01000030">
    <property type="protein sequence ID" value="OBR67950.1"/>
    <property type="molecule type" value="Genomic_DNA"/>
</dbReference>
<dbReference type="InterPro" id="IPR008844">
    <property type="entry name" value="Spore_GerAC-like"/>
</dbReference>
<protein>
    <submittedName>
        <fullName evidence="11">Spore gernimation protein GerC</fullName>
    </submittedName>
</protein>
<dbReference type="InterPro" id="IPR057336">
    <property type="entry name" value="GerAC_N"/>
</dbReference>
<evidence type="ECO:0000256" key="6">
    <source>
        <dbReference type="ARBA" id="ARBA00023139"/>
    </source>
</evidence>
<evidence type="ECO:0000256" key="3">
    <source>
        <dbReference type="ARBA" id="ARBA00022544"/>
    </source>
</evidence>
<dbReference type="PROSITE" id="PS51257">
    <property type="entry name" value="PROKAR_LIPOPROTEIN"/>
    <property type="match status" value="1"/>
</dbReference>
<organism evidence="11 12">
    <name type="scientific">Paenibacillus oryzae</name>
    <dbReference type="NCBI Taxonomy" id="1844972"/>
    <lineage>
        <taxon>Bacteria</taxon>
        <taxon>Bacillati</taxon>
        <taxon>Bacillota</taxon>
        <taxon>Bacilli</taxon>
        <taxon>Bacillales</taxon>
        <taxon>Paenibacillaceae</taxon>
        <taxon>Paenibacillus</taxon>
    </lineage>
</organism>
<dbReference type="InterPro" id="IPR046953">
    <property type="entry name" value="Spore_GerAC-like_C"/>
</dbReference>
<dbReference type="Gene3D" id="3.30.300.210">
    <property type="entry name" value="Nutrient germinant receptor protein C, domain 3"/>
    <property type="match status" value="1"/>
</dbReference>
<keyword evidence="12" id="KW-1185">Reference proteome</keyword>
<keyword evidence="7" id="KW-0449">Lipoprotein</keyword>
<feature type="chain" id="PRO_5039318276" evidence="8">
    <location>
        <begin position="26"/>
        <end position="402"/>
    </location>
</feature>